<evidence type="ECO:0000259" key="1">
    <source>
        <dbReference type="Pfam" id="PF16363"/>
    </source>
</evidence>
<dbReference type="CDD" id="cd05252">
    <property type="entry name" value="CDP_GD_SDR_e"/>
    <property type="match status" value="1"/>
</dbReference>
<dbReference type="Pfam" id="PF16363">
    <property type="entry name" value="GDP_Man_Dehyd"/>
    <property type="match status" value="1"/>
</dbReference>
<dbReference type="RefSeq" id="WP_272775185.1">
    <property type="nucleotide sequence ID" value="NZ_JAQQLI010000001.1"/>
</dbReference>
<keyword evidence="2" id="KW-0456">Lyase</keyword>
<gene>
    <name evidence="2" type="primary">rfbG</name>
    <name evidence="2" type="ORF">PQJ73_01480</name>
</gene>
<dbReference type="Gene3D" id="3.40.50.720">
    <property type="entry name" value="NAD(P)-binding Rossmann-like Domain"/>
    <property type="match status" value="1"/>
</dbReference>
<organism evidence="2 3">
    <name type="scientific">Rhodoplanes tepidamans</name>
    <name type="common">Rhodoplanes cryptolactis</name>
    <dbReference type="NCBI Taxonomy" id="200616"/>
    <lineage>
        <taxon>Bacteria</taxon>
        <taxon>Pseudomonadati</taxon>
        <taxon>Pseudomonadota</taxon>
        <taxon>Alphaproteobacteria</taxon>
        <taxon>Hyphomicrobiales</taxon>
        <taxon>Nitrobacteraceae</taxon>
        <taxon>Rhodoplanes</taxon>
    </lineage>
</organism>
<dbReference type="PANTHER" id="PTHR43000">
    <property type="entry name" value="DTDP-D-GLUCOSE 4,6-DEHYDRATASE-RELATED"/>
    <property type="match status" value="1"/>
</dbReference>
<reference evidence="2" key="1">
    <citation type="journal article" date="2023" name="Microbiol Resour">
        <title>Genome Sequences of Rhodoplanes serenus and Two Thermotolerant Strains, Rhodoplanes tepidamans and 'Rhodoplanes cryptolactis,' Further Refine the Genus.</title>
        <authorList>
            <person name="Rayyan A.A."/>
            <person name="Kyndt J.A."/>
        </authorList>
    </citation>
    <scope>NUCLEOTIDE SEQUENCE</scope>
    <source>
        <strain evidence="2">DSM 9987</strain>
    </source>
</reference>
<evidence type="ECO:0000313" key="2">
    <source>
        <dbReference type="EMBL" id="MDC7784341.1"/>
    </source>
</evidence>
<dbReference type="EMBL" id="JAQQLI010000001">
    <property type="protein sequence ID" value="MDC7784341.1"/>
    <property type="molecule type" value="Genomic_DNA"/>
</dbReference>
<dbReference type="InterPro" id="IPR016040">
    <property type="entry name" value="NAD(P)-bd_dom"/>
</dbReference>
<name>A0ABT5J4K2_RHOTP</name>
<dbReference type="SUPFAM" id="SSF51735">
    <property type="entry name" value="NAD(P)-binding Rossmann-fold domains"/>
    <property type="match status" value="1"/>
</dbReference>
<dbReference type="InterPro" id="IPR013445">
    <property type="entry name" value="CDP_4_6_deHydtase"/>
</dbReference>
<dbReference type="InterPro" id="IPR036291">
    <property type="entry name" value="NAD(P)-bd_dom_sf"/>
</dbReference>
<keyword evidence="3" id="KW-1185">Reference proteome</keyword>
<protein>
    <submittedName>
        <fullName evidence="2">CDP-glucose 4,6-dehydratase</fullName>
        <ecNumber evidence="2">4.2.1.45</ecNumber>
    </submittedName>
</protein>
<dbReference type="Gene3D" id="3.90.25.10">
    <property type="entry name" value="UDP-galactose 4-epimerase, domain 1"/>
    <property type="match status" value="1"/>
</dbReference>
<dbReference type="NCBIfam" id="TIGR02622">
    <property type="entry name" value="CDP_4_6_dhtase"/>
    <property type="match status" value="1"/>
</dbReference>
<dbReference type="GO" id="GO:0047733">
    <property type="term" value="F:CDP-glucose 4,6-dehydratase activity"/>
    <property type="evidence" value="ECO:0007669"/>
    <property type="project" value="UniProtKB-EC"/>
</dbReference>
<dbReference type="EC" id="4.2.1.45" evidence="2"/>
<proteinExistence type="predicted"/>
<reference evidence="2" key="2">
    <citation type="submission" date="2023-02" db="EMBL/GenBank/DDBJ databases">
        <authorList>
            <person name="Rayyan A."/>
            <person name="Meyer T."/>
            <person name="Kyndt J.A."/>
        </authorList>
    </citation>
    <scope>NUCLEOTIDE SEQUENCE</scope>
    <source>
        <strain evidence="2">DSM 9987</strain>
    </source>
</reference>
<dbReference type="Proteomes" id="UP001165652">
    <property type="component" value="Unassembled WGS sequence"/>
</dbReference>
<evidence type="ECO:0000313" key="3">
    <source>
        <dbReference type="Proteomes" id="UP001165652"/>
    </source>
</evidence>
<sequence>MEDVVIDPAFWAGRRVLITGHTGFKGAWASLLLGSMGAEVTGLALPPETDEGLFVAAGLAGGMRHRIGDIRDLATVRDAVAAARPQIVVHMAAQSLVRLSYDDPVGTYATNVMGTVNVLEAVRHAPDVEAVLVVTSDKCYENVGWVWGYREIDRLGGHDPYSNSKGCAELVADAYRRSFFGGEGAARVATVRAGNVIGGGDFARDRLVPDAIRAFRAGRPLRIRNPLSIRPWQHVLDPVIGYLRLAERLAAGVDGTADAWNFGPGAASEVPVAQIADTLVRLWRGRAAWEQDPGEHPHEAHLLKLDCTKATTRLGWRPLVGLDAALGMVVDWYKALDGGADMRAVTLGQIAGVLASAR</sequence>
<feature type="domain" description="NAD(P)-binding" evidence="1">
    <location>
        <begin position="17"/>
        <end position="324"/>
    </location>
</feature>
<accession>A0ABT5J4K2</accession>
<comment type="caution">
    <text evidence="2">The sequence shown here is derived from an EMBL/GenBank/DDBJ whole genome shotgun (WGS) entry which is preliminary data.</text>
</comment>